<dbReference type="InterPro" id="IPR039540">
    <property type="entry name" value="UBL3-like_ubiquitin_dom"/>
</dbReference>
<evidence type="ECO:0000256" key="1">
    <source>
        <dbReference type="SAM" id="MobiDB-lite"/>
    </source>
</evidence>
<dbReference type="InterPro" id="IPR040015">
    <property type="entry name" value="UBL3-like"/>
</dbReference>
<dbReference type="InterPro" id="IPR029071">
    <property type="entry name" value="Ubiquitin-like_domsf"/>
</dbReference>
<feature type="domain" description="Ubiquitin-like" evidence="2">
    <location>
        <begin position="122"/>
        <end position="201"/>
    </location>
</feature>
<feature type="compositionally biased region" description="Polar residues" evidence="1">
    <location>
        <begin position="71"/>
        <end position="80"/>
    </location>
</feature>
<dbReference type="PhylomeDB" id="A0A060T4Z0"/>
<evidence type="ECO:0000313" key="3">
    <source>
        <dbReference type="EMBL" id="CDP33972.1"/>
    </source>
</evidence>
<feature type="region of interest" description="Disordered" evidence="1">
    <location>
        <begin position="212"/>
        <end position="235"/>
    </location>
</feature>
<feature type="compositionally biased region" description="Polar residues" evidence="1">
    <location>
        <begin position="45"/>
        <end position="54"/>
    </location>
</feature>
<dbReference type="EMBL" id="HG937693">
    <property type="protein sequence ID" value="CDP33972.1"/>
    <property type="molecule type" value="Genomic_DNA"/>
</dbReference>
<dbReference type="Gene3D" id="3.10.20.90">
    <property type="entry name" value="Phosphatidylinositol 3-kinase Catalytic Subunit, Chain A, domain 1"/>
    <property type="match status" value="1"/>
</dbReference>
<feature type="compositionally biased region" description="Basic and acidic residues" evidence="1">
    <location>
        <begin position="91"/>
        <end position="103"/>
    </location>
</feature>
<dbReference type="InterPro" id="IPR000626">
    <property type="entry name" value="Ubiquitin-like_dom"/>
</dbReference>
<proteinExistence type="predicted"/>
<organism evidence="3">
    <name type="scientific">Blastobotrys adeninivorans</name>
    <name type="common">Yeast</name>
    <name type="synonym">Arxula adeninivorans</name>
    <dbReference type="NCBI Taxonomy" id="409370"/>
    <lineage>
        <taxon>Eukaryota</taxon>
        <taxon>Fungi</taxon>
        <taxon>Dikarya</taxon>
        <taxon>Ascomycota</taxon>
        <taxon>Saccharomycotina</taxon>
        <taxon>Dipodascomycetes</taxon>
        <taxon>Dipodascales</taxon>
        <taxon>Trichomonascaceae</taxon>
        <taxon>Blastobotrys</taxon>
    </lineage>
</organism>
<protein>
    <submittedName>
        <fullName evidence="3">ARAD1C01804p</fullName>
    </submittedName>
</protein>
<gene>
    <name evidence="3" type="ORF">GNLVRS02_ARAD1C01804g</name>
</gene>
<dbReference type="PANTHER" id="PTHR13169">
    <property type="entry name" value="UBIQUITIN-LIKE PROTEIN 3 HCG-1 PROTEIN"/>
    <property type="match status" value="1"/>
</dbReference>
<evidence type="ECO:0000259" key="2">
    <source>
        <dbReference type="PROSITE" id="PS50053"/>
    </source>
</evidence>
<feature type="region of interest" description="Disordered" evidence="1">
    <location>
        <begin position="1"/>
        <end position="108"/>
    </location>
</feature>
<dbReference type="PROSITE" id="PS50053">
    <property type="entry name" value="UBIQUITIN_2"/>
    <property type="match status" value="1"/>
</dbReference>
<feature type="compositionally biased region" description="Basic and acidic residues" evidence="1">
    <location>
        <begin position="55"/>
        <end position="65"/>
    </location>
</feature>
<dbReference type="PANTHER" id="PTHR13169:SF0">
    <property type="entry name" value="UBIQUITIN-LIKE PROTEIN 3"/>
    <property type="match status" value="1"/>
</dbReference>
<accession>A0A060T4Z0</accession>
<sequence>MSTKSTEPASSPTSPTFGTPMEKFYSAEQSPLDAGHTDEKVVEVSDQSGHNNDSGPHESTLHEGSDPAQGEPNQSQPTDSEQTEPKQTVAADDHNESGQKDAHDEPEDPNALKLTLLLISGMRTVLKLDKTFLQTHSLSGLAQKMSVGDLRKSLFKSWRDDWGTSPAGVANIRLIHLGKVLEDSQTLEECGLVPTNSINVVHLSVKPESFELESSSKAKSKGRRRTSGGDDSHHSRCCIIS</sequence>
<reference evidence="3" key="2">
    <citation type="submission" date="2014-06" db="EMBL/GenBank/DDBJ databases">
        <title>The complete genome of Blastobotrys (Arxula) adeninivorans LS3 - a yeast of biotechnological interest.</title>
        <authorList>
            <person name="Kunze G."/>
            <person name="Gaillardin C."/>
            <person name="Czernicka M."/>
            <person name="Durrens P."/>
            <person name="Martin T."/>
            <person name="Boer E."/>
            <person name="Gabaldon T."/>
            <person name="Cruz J."/>
            <person name="Talla E."/>
            <person name="Marck C."/>
            <person name="Goffeau A."/>
            <person name="Barbe V."/>
            <person name="Baret P."/>
            <person name="Baronian K."/>
            <person name="Beier S."/>
            <person name="Bleykasten C."/>
            <person name="Bode R."/>
            <person name="Casaregola S."/>
            <person name="Despons L."/>
            <person name="Fairhead C."/>
            <person name="Giersberg M."/>
            <person name="Gierski P."/>
            <person name="Hahnel U."/>
            <person name="Hartmann A."/>
            <person name="Jankowska D."/>
            <person name="Jubin C."/>
            <person name="Jung P."/>
            <person name="Lafontaine I."/>
            <person name="Leh-Louis V."/>
            <person name="Lemaire M."/>
            <person name="Marcet-Houben M."/>
            <person name="Mascher M."/>
            <person name="Morel G."/>
            <person name="Richard G.-F."/>
            <person name="Riechen J."/>
            <person name="Sacerdot C."/>
            <person name="Sarkar A."/>
            <person name="Savel G."/>
            <person name="Schacherer J."/>
            <person name="Sherman D."/>
            <person name="Straub M.-L."/>
            <person name="Stein N."/>
            <person name="Thierry A."/>
            <person name="Trautwein-Schult A."/>
            <person name="Westhof E."/>
            <person name="Worch S."/>
            <person name="Dujon B."/>
            <person name="Souciet J.-L."/>
            <person name="Wincker P."/>
            <person name="Scholz U."/>
            <person name="Neuveglise N."/>
        </authorList>
    </citation>
    <scope>NUCLEOTIDE SEQUENCE</scope>
    <source>
        <strain evidence="3">LS3</strain>
    </source>
</reference>
<dbReference type="SUPFAM" id="SSF54236">
    <property type="entry name" value="Ubiquitin-like"/>
    <property type="match status" value="1"/>
</dbReference>
<dbReference type="Pfam" id="PF13881">
    <property type="entry name" value="Rad60-SLD_2"/>
    <property type="match status" value="1"/>
</dbReference>
<name>A0A060T4Z0_BLAAD</name>
<dbReference type="AlphaFoldDB" id="A0A060T4Z0"/>
<feature type="compositionally biased region" description="Low complexity" evidence="1">
    <location>
        <begin position="1"/>
        <end position="16"/>
    </location>
</feature>
<reference evidence="3" key="1">
    <citation type="submission" date="2014-02" db="EMBL/GenBank/DDBJ databases">
        <authorList>
            <person name="Genoscope - CEA"/>
        </authorList>
    </citation>
    <scope>NUCLEOTIDE SEQUENCE</scope>
    <source>
        <strain evidence="3">LS3</strain>
    </source>
</reference>